<sequence>MPAGQSRGRGGGGQVGEEGGAGIAAGALLGGALLPVVGVRGTFLVGGLLTAGALAVLSWPVRAGVGERAGMGRYRADAGV</sequence>
<keyword evidence="1" id="KW-1133">Transmembrane helix</keyword>
<dbReference type="SUPFAM" id="SSF103473">
    <property type="entry name" value="MFS general substrate transporter"/>
    <property type="match status" value="1"/>
</dbReference>
<protein>
    <submittedName>
        <fullName evidence="2">Uncharacterized protein</fullName>
    </submittedName>
</protein>
<keyword evidence="1" id="KW-0472">Membrane</keyword>
<evidence type="ECO:0000313" key="2">
    <source>
        <dbReference type="EMBL" id="KUM68499.1"/>
    </source>
</evidence>
<organism evidence="2 3">
    <name type="scientific">Streptomyces curacoi</name>
    <dbReference type="NCBI Taxonomy" id="146536"/>
    <lineage>
        <taxon>Bacteria</taxon>
        <taxon>Bacillati</taxon>
        <taxon>Actinomycetota</taxon>
        <taxon>Actinomycetes</taxon>
        <taxon>Kitasatosporales</taxon>
        <taxon>Streptomycetaceae</taxon>
        <taxon>Streptomyces</taxon>
    </lineage>
</organism>
<dbReference type="STRING" id="146536.AQI70_33595"/>
<dbReference type="RefSeq" id="WP_062156237.1">
    <property type="nucleotide sequence ID" value="NZ_KQ947996.1"/>
</dbReference>
<name>A0A117NW25_9ACTN</name>
<keyword evidence="1" id="KW-0812">Transmembrane</keyword>
<feature type="transmembrane region" description="Helical" evidence="1">
    <location>
        <begin position="20"/>
        <end position="37"/>
    </location>
</feature>
<feature type="transmembrane region" description="Helical" evidence="1">
    <location>
        <begin position="43"/>
        <end position="65"/>
    </location>
</feature>
<keyword evidence="3" id="KW-1185">Reference proteome</keyword>
<dbReference type="EMBL" id="LMWJ01000031">
    <property type="protein sequence ID" value="KUM68499.1"/>
    <property type="molecule type" value="Genomic_DNA"/>
</dbReference>
<gene>
    <name evidence="2" type="ORF">AQI70_33595</name>
</gene>
<evidence type="ECO:0000256" key="1">
    <source>
        <dbReference type="SAM" id="Phobius"/>
    </source>
</evidence>
<evidence type="ECO:0000313" key="3">
    <source>
        <dbReference type="Proteomes" id="UP000054024"/>
    </source>
</evidence>
<reference evidence="2 3" key="1">
    <citation type="submission" date="2015-10" db="EMBL/GenBank/DDBJ databases">
        <title>Draft genome sequence of Streptomyces curacoi DSM 40107, type strain for the species Streptomyces curacoi.</title>
        <authorList>
            <person name="Ruckert C."/>
            <person name="Winkler A."/>
            <person name="Kalinowski J."/>
            <person name="Kampfer P."/>
            <person name="Glaeser S."/>
        </authorList>
    </citation>
    <scope>NUCLEOTIDE SEQUENCE [LARGE SCALE GENOMIC DNA]</scope>
    <source>
        <strain evidence="2 3">DSM 40107</strain>
    </source>
</reference>
<dbReference type="Proteomes" id="UP000054024">
    <property type="component" value="Unassembled WGS sequence"/>
</dbReference>
<comment type="caution">
    <text evidence="2">The sequence shown here is derived from an EMBL/GenBank/DDBJ whole genome shotgun (WGS) entry which is preliminary data.</text>
</comment>
<dbReference type="AlphaFoldDB" id="A0A117NW25"/>
<accession>A0A117NW25</accession>
<dbReference type="InterPro" id="IPR036259">
    <property type="entry name" value="MFS_trans_sf"/>
</dbReference>
<proteinExistence type="predicted"/>